<dbReference type="EMBL" id="CATQJL010000181">
    <property type="protein sequence ID" value="CAJ0596500.1"/>
    <property type="molecule type" value="Genomic_DNA"/>
</dbReference>
<organism evidence="3 5">
    <name type="scientific">Cylicocyclus nassatus</name>
    <name type="common">Nematode worm</name>
    <dbReference type="NCBI Taxonomy" id="53992"/>
    <lineage>
        <taxon>Eukaryota</taxon>
        <taxon>Metazoa</taxon>
        <taxon>Ecdysozoa</taxon>
        <taxon>Nematoda</taxon>
        <taxon>Chromadorea</taxon>
        <taxon>Rhabditida</taxon>
        <taxon>Rhabditina</taxon>
        <taxon>Rhabditomorpha</taxon>
        <taxon>Strongyloidea</taxon>
        <taxon>Strongylidae</taxon>
        <taxon>Cylicocyclus</taxon>
    </lineage>
</organism>
<dbReference type="AlphaFoldDB" id="A0AA36GQU8"/>
<proteinExistence type="predicted"/>
<evidence type="ECO:0000313" key="2">
    <source>
        <dbReference type="EMBL" id="CAJ0596500.1"/>
    </source>
</evidence>
<reference evidence="3" key="1">
    <citation type="submission" date="2023-07" db="EMBL/GenBank/DDBJ databases">
        <authorList>
            <consortium name="CYATHOMIX"/>
        </authorList>
    </citation>
    <scope>NUCLEOTIDE SEQUENCE</scope>
    <source>
        <strain evidence="3">N/A</strain>
    </source>
</reference>
<accession>A0AA36GQU8</accession>
<keyword evidence="1" id="KW-1133">Transmembrane helix</keyword>
<dbReference type="EMBL" id="CATQJL010000181">
    <property type="protein sequence ID" value="CAJ0596501.1"/>
    <property type="molecule type" value="Genomic_DNA"/>
</dbReference>
<sequence>MAKITDIKNPLTSSGNILNIGDWLGAIWWVVFFGTTFAIGAKVVQALDAKLPGGLTMANNAYYAGTFNEDIVCSEDTGSGVVLTPGMYVPIGKYVVKADERVGLGRGSYDSQNSAIGHLFAQFFDTTGTPVQITNGKFRVLLESSQGIPIGGRPVWVDVDLNQIATGKDTPSERYAFPFEDVVLSEDRVFKFLIKNNGSQAVTLSKANSKVICDVTRVMI</sequence>
<keyword evidence="1" id="KW-0812">Transmembrane</keyword>
<dbReference type="Proteomes" id="UP001176961">
    <property type="component" value="Unassembled WGS sequence"/>
</dbReference>
<keyword evidence="5" id="KW-1185">Reference proteome</keyword>
<evidence type="ECO:0000256" key="1">
    <source>
        <dbReference type="SAM" id="Phobius"/>
    </source>
</evidence>
<keyword evidence="1" id="KW-0472">Membrane</keyword>
<gene>
    <name evidence="2" type="ORF">CYNAS_LOCUS8483</name>
    <name evidence="3" type="ORF">CYNAS_LOCUS8484</name>
    <name evidence="4" type="ORF">CYNAS_LOCUS8485</name>
</gene>
<dbReference type="EMBL" id="CATQJL010000181">
    <property type="protein sequence ID" value="CAJ0596502.1"/>
    <property type="molecule type" value="Genomic_DNA"/>
</dbReference>
<evidence type="ECO:0000313" key="5">
    <source>
        <dbReference type="Proteomes" id="UP001176961"/>
    </source>
</evidence>
<name>A0AA36GQU8_CYLNA</name>
<evidence type="ECO:0000313" key="3">
    <source>
        <dbReference type="EMBL" id="CAJ0596501.1"/>
    </source>
</evidence>
<evidence type="ECO:0000313" key="4">
    <source>
        <dbReference type="EMBL" id="CAJ0596502.1"/>
    </source>
</evidence>
<comment type="caution">
    <text evidence="3">The sequence shown here is derived from an EMBL/GenBank/DDBJ whole genome shotgun (WGS) entry which is preliminary data.</text>
</comment>
<feature type="transmembrane region" description="Helical" evidence="1">
    <location>
        <begin position="20"/>
        <end position="41"/>
    </location>
</feature>
<protein>
    <submittedName>
        <fullName evidence="3">Uncharacterized protein</fullName>
    </submittedName>
</protein>